<name>A0ABU9EBI3_9BACT</name>
<dbReference type="Gene3D" id="3.90.226.10">
    <property type="entry name" value="2-enoyl-CoA Hydratase, Chain A, domain 1"/>
    <property type="match status" value="1"/>
</dbReference>
<comment type="subcellular location">
    <subcellularLocation>
        <location evidence="10">Cytoplasm</location>
    </subcellularLocation>
</comment>
<dbReference type="NCBIfam" id="TIGR00513">
    <property type="entry name" value="accA"/>
    <property type="match status" value="1"/>
</dbReference>
<dbReference type="HAMAP" id="MF_00823">
    <property type="entry name" value="AcetylCoA_CT_alpha"/>
    <property type="match status" value="1"/>
</dbReference>
<dbReference type="InterPro" id="IPR001095">
    <property type="entry name" value="Acetyl_CoA_COase_a_su"/>
</dbReference>
<evidence type="ECO:0000256" key="6">
    <source>
        <dbReference type="ARBA" id="ARBA00022840"/>
    </source>
</evidence>
<sequence length="326" mass="36184">MANVPHLEFERDIVEIQGQIDKLLSLAEDKGIDVSSDLDALRGRLETLKQDTYRNLRPIEQVQVARHPRRPFTLDYVSRVFTDWLELHGDRAFRDDEAIVGGWARLEGRSVMVIGHQKGRDMKENLRRNFGMPHPEGYRKALRLMRMAEKFGRPVINLIDTPGAYPGIGAEERGQAEAIAMNLREMARMRVPLISVVIGEGGSGGALALGVTDRILMLEHSIYSVISPEGCAAILWRSAEHREKAADALKLTAKNLLALGVCDEIVDEPSGGAHSDWDATSDALRAALHRNLGELEALEVEDRIRLRHAKFEAMGSWLGEGAAAES</sequence>
<comment type="subunit">
    <text evidence="10">Acetyl-CoA carboxylase is a heterohexamer composed of biotin carboxyl carrier protein (AccB), biotin carboxylase (AccC) and two subunits each of ACCase subunit alpha (AccA) and ACCase subunit beta (AccD).</text>
</comment>
<dbReference type="NCBIfam" id="NF041504">
    <property type="entry name" value="AccA_sub"/>
    <property type="match status" value="1"/>
</dbReference>
<evidence type="ECO:0000256" key="4">
    <source>
        <dbReference type="ARBA" id="ARBA00022741"/>
    </source>
</evidence>
<comment type="function">
    <text evidence="10">Component of the acetyl coenzyme A carboxylase (ACC) complex. First, biotin carboxylase catalyzes the carboxylation of biotin on its carrier protein (BCCP) and then the CO(2) group is transferred by the carboxyltransferase to acetyl-CoA to form malonyl-CoA.</text>
</comment>
<proteinExistence type="inferred from homology"/>
<reference evidence="12 13" key="1">
    <citation type="submission" date="2024-02" db="EMBL/GenBank/DDBJ databases">
        <title>A novel Gemmatimonadota bacterium.</title>
        <authorList>
            <person name="Du Z.-J."/>
            <person name="Ye Y.-Q."/>
        </authorList>
    </citation>
    <scope>NUCLEOTIDE SEQUENCE [LARGE SCALE GENOMIC DNA]</scope>
    <source>
        <strain evidence="12 13">DH-20</strain>
    </source>
</reference>
<accession>A0ABU9EBI3</accession>
<dbReference type="Pfam" id="PF03255">
    <property type="entry name" value="ACCA"/>
    <property type="match status" value="1"/>
</dbReference>
<evidence type="ECO:0000256" key="5">
    <source>
        <dbReference type="ARBA" id="ARBA00022832"/>
    </source>
</evidence>
<dbReference type="PANTHER" id="PTHR42853:SF3">
    <property type="entry name" value="ACETYL-COENZYME A CARBOXYLASE CARBOXYL TRANSFERASE SUBUNIT ALPHA, CHLOROPLASTIC"/>
    <property type="match status" value="1"/>
</dbReference>
<evidence type="ECO:0000256" key="1">
    <source>
        <dbReference type="ARBA" id="ARBA00004956"/>
    </source>
</evidence>
<evidence type="ECO:0000313" key="13">
    <source>
        <dbReference type="Proteomes" id="UP001484239"/>
    </source>
</evidence>
<keyword evidence="7 10" id="KW-0443">Lipid metabolism</keyword>
<keyword evidence="12" id="KW-0436">Ligase</keyword>
<feature type="domain" description="CoA carboxyltransferase C-terminal" evidence="11">
    <location>
        <begin position="44"/>
        <end position="294"/>
    </location>
</feature>
<comment type="pathway">
    <text evidence="1 10">Lipid metabolism; malonyl-CoA biosynthesis; malonyl-CoA from acetyl-CoA: step 1/1.</text>
</comment>
<evidence type="ECO:0000256" key="3">
    <source>
        <dbReference type="ARBA" id="ARBA00022679"/>
    </source>
</evidence>
<keyword evidence="6 10" id="KW-0067">ATP-binding</keyword>
<comment type="similarity">
    <text evidence="10">Belongs to the AccA family.</text>
</comment>
<dbReference type="InterPro" id="IPR011763">
    <property type="entry name" value="COA_CT_C"/>
</dbReference>
<dbReference type="PROSITE" id="PS50989">
    <property type="entry name" value="COA_CT_CTER"/>
    <property type="match status" value="1"/>
</dbReference>
<organism evidence="12 13">
    <name type="scientific">Gaopeijia maritima</name>
    <dbReference type="NCBI Taxonomy" id="3119007"/>
    <lineage>
        <taxon>Bacteria</taxon>
        <taxon>Pseudomonadati</taxon>
        <taxon>Gemmatimonadota</taxon>
        <taxon>Longimicrobiia</taxon>
        <taxon>Gaopeijiales</taxon>
        <taxon>Gaopeijiaceae</taxon>
        <taxon>Gaopeijia</taxon>
    </lineage>
</organism>
<dbReference type="EMBL" id="JBBHLI010000008">
    <property type="protein sequence ID" value="MEK9501906.1"/>
    <property type="molecule type" value="Genomic_DNA"/>
</dbReference>
<evidence type="ECO:0000256" key="7">
    <source>
        <dbReference type="ARBA" id="ARBA00023098"/>
    </source>
</evidence>
<dbReference type="RefSeq" id="WP_405282681.1">
    <property type="nucleotide sequence ID" value="NZ_CP144380.1"/>
</dbReference>
<evidence type="ECO:0000313" key="12">
    <source>
        <dbReference type="EMBL" id="MEK9501906.1"/>
    </source>
</evidence>
<evidence type="ECO:0000256" key="2">
    <source>
        <dbReference type="ARBA" id="ARBA00022516"/>
    </source>
</evidence>
<keyword evidence="8 10" id="KW-0275">Fatty acid biosynthesis</keyword>
<dbReference type="NCBIfam" id="NF004344">
    <property type="entry name" value="PRK05724.1"/>
    <property type="match status" value="1"/>
</dbReference>
<keyword evidence="13" id="KW-1185">Reference proteome</keyword>
<protein>
    <recommendedName>
        <fullName evidence="10">Acetyl-coenzyme A carboxylase carboxyl transferase subunit alpha</fullName>
        <shortName evidence="10">ACCase subunit alpha</shortName>
        <shortName evidence="10">Acetyl-CoA carboxylase carboxyltransferase subunit alpha</shortName>
        <ecNumber evidence="10">2.1.3.15</ecNumber>
    </recommendedName>
</protein>
<dbReference type="EC" id="2.1.3.15" evidence="10"/>
<keyword evidence="2 10" id="KW-0444">Lipid biosynthesis</keyword>
<evidence type="ECO:0000256" key="8">
    <source>
        <dbReference type="ARBA" id="ARBA00023160"/>
    </source>
</evidence>
<evidence type="ECO:0000259" key="11">
    <source>
        <dbReference type="PROSITE" id="PS50989"/>
    </source>
</evidence>
<comment type="caution">
    <text evidence="12">The sequence shown here is derived from an EMBL/GenBank/DDBJ whole genome shotgun (WGS) entry which is preliminary data.</text>
</comment>
<dbReference type="PRINTS" id="PR01069">
    <property type="entry name" value="ACCCTRFRASEA"/>
</dbReference>
<dbReference type="SUPFAM" id="SSF52096">
    <property type="entry name" value="ClpP/crotonase"/>
    <property type="match status" value="1"/>
</dbReference>
<keyword evidence="3 10" id="KW-0808">Transferase</keyword>
<dbReference type="Proteomes" id="UP001484239">
    <property type="component" value="Unassembled WGS sequence"/>
</dbReference>
<evidence type="ECO:0000256" key="10">
    <source>
        <dbReference type="HAMAP-Rule" id="MF_00823"/>
    </source>
</evidence>
<keyword evidence="4 10" id="KW-0547">Nucleotide-binding</keyword>
<keyword evidence="5 10" id="KW-0276">Fatty acid metabolism</keyword>
<dbReference type="InterPro" id="IPR029045">
    <property type="entry name" value="ClpP/crotonase-like_dom_sf"/>
</dbReference>
<gene>
    <name evidence="10" type="primary">accA</name>
    <name evidence="12" type="ORF">WI372_13015</name>
</gene>
<comment type="catalytic activity">
    <reaction evidence="9 10">
        <text>N(6)-carboxybiotinyl-L-lysyl-[protein] + acetyl-CoA = N(6)-biotinyl-L-lysyl-[protein] + malonyl-CoA</text>
        <dbReference type="Rhea" id="RHEA:54728"/>
        <dbReference type="Rhea" id="RHEA-COMP:10505"/>
        <dbReference type="Rhea" id="RHEA-COMP:10506"/>
        <dbReference type="ChEBI" id="CHEBI:57288"/>
        <dbReference type="ChEBI" id="CHEBI:57384"/>
        <dbReference type="ChEBI" id="CHEBI:83144"/>
        <dbReference type="ChEBI" id="CHEBI:83145"/>
        <dbReference type="EC" id="2.1.3.15"/>
    </reaction>
</comment>
<evidence type="ECO:0000256" key="9">
    <source>
        <dbReference type="ARBA" id="ARBA00049152"/>
    </source>
</evidence>
<dbReference type="GO" id="GO:0003989">
    <property type="term" value="F:acetyl-CoA carboxylase activity"/>
    <property type="evidence" value="ECO:0007669"/>
    <property type="project" value="UniProtKB-EC"/>
</dbReference>
<keyword evidence="10" id="KW-0963">Cytoplasm</keyword>
<dbReference type="PANTHER" id="PTHR42853">
    <property type="entry name" value="ACETYL-COENZYME A CARBOXYLASE CARBOXYL TRANSFERASE SUBUNIT ALPHA"/>
    <property type="match status" value="1"/>
</dbReference>